<dbReference type="EMBL" id="JACVVK020000071">
    <property type="protein sequence ID" value="KAK7495914.1"/>
    <property type="molecule type" value="Genomic_DNA"/>
</dbReference>
<dbReference type="Proteomes" id="UP001519460">
    <property type="component" value="Unassembled WGS sequence"/>
</dbReference>
<dbReference type="AlphaFoldDB" id="A0ABD0L8M2"/>
<organism evidence="2 3">
    <name type="scientific">Batillaria attramentaria</name>
    <dbReference type="NCBI Taxonomy" id="370345"/>
    <lineage>
        <taxon>Eukaryota</taxon>
        <taxon>Metazoa</taxon>
        <taxon>Spiralia</taxon>
        <taxon>Lophotrochozoa</taxon>
        <taxon>Mollusca</taxon>
        <taxon>Gastropoda</taxon>
        <taxon>Caenogastropoda</taxon>
        <taxon>Sorbeoconcha</taxon>
        <taxon>Cerithioidea</taxon>
        <taxon>Batillariidae</taxon>
        <taxon>Batillaria</taxon>
    </lineage>
</organism>
<comment type="caution">
    <text evidence="2">The sequence shown here is derived from an EMBL/GenBank/DDBJ whole genome shotgun (WGS) entry which is preliminary data.</text>
</comment>
<evidence type="ECO:0000313" key="3">
    <source>
        <dbReference type="Proteomes" id="UP001519460"/>
    </source>
</evidence>
<sequence>VAAEPRLGRNRAEYAVNISVACQLQYQTVLAPFQPRDQTETTPAKTRKIIRPTHPAAYSSADSSTEGHKQHAVPGKAALPENVDAEKAGRVAGRGGTALQSLHTRVPANLRSAALDLIRAAVRHTPCVTEEQEGYVGVARQGTAQDRAARLGREYWELPVSQSVCAISVVGTEQSLVPSTRRRVLADV</sequence>
<feature type="non-terminal residue" evidence="2">
    <location>
        <position position="1"/>
    </location>
</feature>
<reference evidence="2 3" key="1">
    <citation type="journal article" date="2023" name="Sci. Data">
        <title>Genome assembly of the Korean intertidal mud-creeper Batillaria attramentaria.</title>
        <authorList>
            <person name="Patra A.K."/>
            <person name="Ho P.T."/>
            <person name="Jun S."/>
            <person name="Lee S.J."/>
            <person name="Kim Y."/>
            <person name="Won Y.J."/>
        </authorList>
    </citation>
    <scope>NUCLEOTIDE SEQUENCE [LARGE SCALE GENOMIC DNA]</scope>
    <source>
        <strain evidence="2">Wonlab-2016</strain>
    </source>
</reference>
<evidence type="ECO:0000256" key="1">
    <source>
        <dbReference type="SAM" id="MobiDB-lite"/>
    </source>
</evidence>
<feature type="region of interest" description="Disordered" evidence="1">
    <location>
        <begin position="35"/>
        <end position="81"/>
    </location>
</feature>
<protein>
    <submittedName>
        <fullName evidence="2">Uncharacterized protein</fullName>
    </submittedName>
</protein>
<accession>A0ABD0L8M2</accession>
<keyword evidence="3" id="KW-1185">Reference proteome</keyword>
<name>A0ABD0L8M2_9CAEN</name>
<gene>
    <name evidence="2" type="ORF">BaRGS_00012904</name>
</gene>
<evidence type="ECO:0000313" key="2">
    <source>
        <dbReference type="EMBL" id="KAK7495914.1"/>
    </source>
</evidence>
<proteinExistence type="predicted"/>